<dbReference type="Proteomes" id="UP001212498">
    <property type="component" value="Unassembled WGS sequence"/>
</dbReference>
<dbReference type="InterPro" id="IPR009959">
    <property type="entry name" value="Cyclase_SnoaL-like"/>
</dbReference>
<protein>
    <submittedName>
        <fullName evidence="1">Ester cyclase</fullName>
    </submittedName>
</protein>
<dbReference type="RefSeq" id="WP_271275272.1">
    <property type="nucleotide sequence ID" value="NZ_BAABFD010000004.1"/>
</dbReference>
<organism evidence="1 2">
    <name type="scientific">Nonomuraea ferruginea</name>
    <dbReference type="NCBI Taxonomy" id="46174"/>
    <lineage>
        <taxon>Bacteria</taxon>
        <taxon>Bacillati</taxon>
        <taxon>Actinomycetota</taxon>
        <taxon>Actinomycetes</taxon>
        <taxon>Streptosporangiales</taxon>
        <taxon>Streptosporangiaceae</taxon>
        <taxon>Nonomuraea</taxon>
    </lineage>
</organism>
<reference evidence="1 2" key="1">
    <citation type="submission" date="2022-11" db="EMBL/GenBank/DDBJ databases">
        <title>Nonomuraea corallina sp. nov., a new species of the genus Nonomuraea isolated from sea side sediment in Thai sea.</title>
        <authorList>
            <person name="Ngamcharungchit C."/>
            <person name="Matsumoto A."/>
            <person name="Suriyachadkun C."/>
            <person name="Panbangred W."/>
            <person name="Inahashi Y."/>
            <person name="Intra B."/>
        </authorList>
    </citation>
    <scope>NUCLEOTIDE SEQUENCE [LARGE SCALE GENOMIC DNA]</scope>
    <source>
        <strain evidence="1 2">DSM 43553</strain>
    </source>
</reference>
<dbReference type="PANTHER" id="PTHR38436:SF1">
    <property type="entry name" value="ESTER CYCLASE"/>
    <property type="match status" value="1"/>
</dbReference>
<comment type="caution">
    <text evidence="1">The sequence shown here is derived from an EMBL/GenBank/DDBJ whole genome shotgun (WGS) entry which is preliminary data.</text>
</comment>
<gene>
    <name evidence="1" type="ORF">OUY24_04415</name>
</gene>
<keyword evidence="2" id="KW-1185">Reference proteome</keyword>
<dbReference type="SUPFAM" id="SSF54427">
    <property type="entry name" value="NTF2-like"/>
    <property type="match status" value="1"/>
</dbReference>
<dbReference type="Gene3D" id="3.10.450.50">
    <property type="match status" value="1"/>
</dbReference>
<evidence type="ECO:0000313" key="1">
    <source>
        <dbReference type="EMBL" id="MDA0639852.1"/>
    </source>
</evidence>
<dbReference type="PANTHER" id="PTHR38436">
    <property type="entry name" value="POLYKETIDE CYCLASE SNOAL-LIKE DOMAIN"/>
    <property type="match status" value="1"/>
</dbReference>
<dbReference type="InterPro" id="IPR032710">
    <property type="entry name" value="NTF2-like_dom_sf"/>
</dbReference>
<dbReference type="EMBL" id="JAPNUD010000007">
    <property type="protein sequence ID" value="MDA0639852.1"/>
    <property type="molecule type" value="Genomic_DNA"/>
</dbReference>
<name>A0ABT4SRF6_9ACTN</name>
<accession>A0ABT4SRF6</accession>
<proteinExistence type="predicted"/>
<dbReference type="Pfam" id="PF07366">
    <property type="entry name" value="SnoaL"/>
    <property type="match status" value="1"/>
</dbReference>
<sequence>MSSDATRSGMSTEELRDFYLRYVDLANKREFHRMADFAHDEVIMGGTPVKRDDMVAEFYKHVEAVPDFHWEIQELVVDGDRVAARLVDTGTPVKEWNGLAPTGASVSFAETAFYRVEDGRFKSMWYLMDADTVRRQLAGGPAD</sequence>
<evidence type="ECO:0000313" key="2">
    <source>
        <dbReference type="Proteomes" id="UP001212498"/>
    </source>
</evidence>